<dbReference type="PANTHER" id="PTHR43146:SF1">
    <property type="entry name" value="CANCER-RELATED NUCLEOSIDE-TRIPHOSPHATASE"/>
    <property type="match status" value="1"/>
</dbReference>
<evidence type="ECO:0000313" key="5">
    <source>
        <dbReference type="EMBL" id="RUS69822.1"/>
    </source>
</evidence>
<evidence type="ECO:0000259" key="4">
    <source>
        <dbReference type="SMART" id="SM00382"/>
    </source>
</evidence>
<organism evidence="5 6">
    <name type="scientific">Elysia chlorotica</name>
    <name type="common">Eastern emerald elysia</name>
    <name type="synonym">Sea slug</name>
    <dbReference type="NCBI Taxonomy" id="188477"/>
    <lineage>
        <taxon>Eukaryota</taxon>
        <taxon>Metazoa</taxon>
        <taxon>Spiralia</taxon>
        <taxon>Lophotrochozoa</taxon>
        <taxon>Mollusca</taxon>
        <taxon>Gastropoda</taxon>
        <taxon>Heterobranchia</taxon>
        <taxon>Euthyneura</taxon>
        <taxon>Panpulmonata</taxon>
        <taxon>Sacoglossa</taxon>
        <taxon>Placobranchoidea</taxon>
        <taxon>Plakobranchidae</taxon>
        <taxon>Elysia</taxon>
    </lineage>
</organism>
<comment type="caution">
    <text evidence="5">The sequence shown here is derived from an EMBL/GenBank/DDBJ whole genome shotgun (WGS) entry which is preliminary data.</text>
</comment>
<dbReference type="GO" id="GO:0017111">
    <property type="term" value="F:ribonucleoside triphosphate phosphatase activity"/>
    <property type="evidence" value="ECO:0007669"/>
    <property type="project" value="InterPro"/>
</dbReference>
<dbReference type="InterPro" id="IPR004948">
    <property type="entry name" value="Nuc-triphosphatase_THEP1"/>
</dbReference>
<keyword evidence="2" id="KW-0378">Hydrolase</keyword>
<dbReference type="InterPro" id="IPR027417">
    <property type="entry name" value="P-loop_NTPase"/>
</dbReference>
<evidence type="ECO:0000256" key="1">
    <source>
        <dbReference type="ARBA" id="ARBA00022741"/>
    </source>
</evidence>
<keyword evidence="6" id="KW-1185">Reference proteome</keyword>
<evidence type="ECO:0000256" key="3">
    <source>
        <dbReference type="ARBA" id="ARBA00022840"/>
    </source>
</evidence>
<dbReference type="OrthoDB" id="446244at2759"/>
<evidence type="ECO:0000313" key="6">
    <source>
        <dbReference type="Proteomes" id="UP000271974"/>
    </source>
</evidence>
<feature type="domain" description="AAA+ ATPase" evidence="4">
    <location>
        <begin position="2"/>
        <end position="175"/>
    </location>
</feature>
<dbReference type="PANTHER" id="PTHR43146">
    <property type="entry name" value="CANCER-RELATED NUCLEOSIDE-TRIPHOSPHATASE"/>
    <property type="match status" value="1"/>
</dbReference>
<dbReference type="Gene3D" id="3.40.50.300">
    <property type="entry name" value="P-loop containing nucleotide triphosphate hydrolases"/>
    <property type="match status" value="1"/>
</dbReference>
<protein>
    <recommendedName>
        <fullName evidence="4">AAA+ ATPase domain-containing protein</fullName>
    </recommendedName>
</protein>
<dbReference type="SUPFAM" id="SSF52540">
    <property type="entry name" value="P-loop containing nucleoside triphosphate hydrolases"/>
    <property type="match status" value="1"/>
</dbReference>
<dbReference type="Pfam" id="PF03266">
    <property type="entry name" value="NTPase_1"/>
    <property type="match status" value="1"/>
</dbReference>
<sequence>MAPRHLLITGIPGVGKTTLISKVHQDLLNQGISCSGFITEEIRVNGRRTGFDVVTLAGQRGQLARVSDSTCSTPGERRRDIKVGQYSVNLISFEQTALITLKPPPLASETYSVYLVDEIGKMELFSQSFIQAVRKLMSLPNVTLVATIPVPKGRPIPFVEELRGGEHSLVFEVDRQNRDAIQTDIVQAVKASLSS</sequence>
<dbReference type="InterPro" id="IPR003593">
    <property type="entry name" value="AAA+_ATPase"/>
</dbReference>
<keyword evidence="1" id="KW-0547">Nucleotide-binding</keyword>
<reference evidence="5 6" key="1">
    <citation type="submission" date="2019-01" db="EMBL/GenBank/DDBJ databases">
        <title>A draft genome assembly of the solar-powered sea slug Elysia chlorotica.</title>
        <authorList>
            <person name="Cai H."/>
            <person name="Li Q."/>
            <person name="Fang X."/>
            <person name="Li J."/>
            <person name="Curtis N.E."/>
            <person name="Altenburger A."/>
            <person name="Shibata T."/>
            <person name="Feng M."/>
            <person name="Maeda T."/>
            <person name="Schwartz J.A."/>
            <person name="Shigenobu S."/>
            <person name="Lundholm N."/>
            <person name="Nishiyama T."/>
            <person name="Yang H."/>
            <person name="Hasebe M."/>
            <person name="Li S."/>
            <person name="Pierce S.K."/>
            <person name="Wang J."/>
        </authorList>
    </citation>
    <scope>NUCLEOTIDE SEQUENCE [LARGE SCALE GENOMIC DNA]</scope>
    <source>
        <strain evidence="5">EC2010</strain>
        <tissue evidence="5">Whole organism of an adult</tissue>
    </source>
</reference>
<dbReference type="AlphaFoldDB" id="A0A433SL17"/>
<gene>
    <name evidence="5" type="ORF">EGW08_022418</name>
</gene>
<name>A0A433SL17_ELYCH</name>
<evidence type="ECO:0000256" key="2">
    <source>
        <dbReference type="ARBA" id="ARBA00022801"/>
    </source>
</evidence>
<dbReference type="Proteomes" id="UP000271974">
    <property type="component" value="Unassembled WGS sequence"/>
</dbReference>
<dbReference type="SMART" id="SM00382">
    <property type="entry name" value="AAA"/>
    <property type="match status" value="1"/>
</dbReference>
<proteinExistence type="predicted"/>
<dbReference type="EMBL" id="RQTK01001566">
    <property type="protein sequence ID" value="RUS69822.1"/>
    <property type="molecule type" value="Genomic_DNA"/>
</dbReference>
<dbReference type="STRING" id="188477.A0A433SL17"/>
<dbReference type="GO" id="GO:0005524">
    <property type="term" value="F:ATP binding"/>
    <property type="evidence" value="ECO:0007669"/>
    <property type="project" value="UniProtKB-KW"/>
</dbReference>
<keyword evidence="3" id="KW-0067">ATP-binding</keyword>
<accession>A0A433SL17</accession>